<dbReference type="Proteomes" id="UP000029833">
    <property type="component" value="Unassembled WGS sequence"/>
</dbReference>
<dbReference type="EMBL" id="AXNT01000014">
    <property type="protein sequence ID" value="KGM03425.1"/>
    <property type="molecule type" value="Genomic_DNA"/>
</dbReference>
<accession>A0A0A0B998</accession>
<protein>
    <submittedName>
        <fullName evidence="2">Uncharacterized protein</fullName>
    </submittedName>
</protein>
<comment type="caution">
    <text evidence="2">The sequence shown here is derived from an EMBL/GenBank/DDBJ whole genome shotgun (WGS) entry which is preliminary data.</text>
</comment>
<keyword evidence="3" id="KW-1185">Reference proteome</keyword>
<proteinExistence type="predicted"/>
<organism evidence="2 3">
    <name type="scientific">Cellulomonas cellasea DSM 20118</name>
    <dbReference type="NCBI Taxonomy" id="1408250"/>
    <lineage>
        <taxon>Bacteria</taxon>
        <taxon>Bacillati</taxon>
        <taxon>Actinomycetota</taxon>
        <taxon>Actinomycetes</taxon>
        <taxon>Micrococcales</taxon>
        <taxon>Cellulomonadaceae</taxon>
        <taxon>Cellulomonas</taxon>
    </lineage>
</organism>
<name>A0A0A0B998_9CELL</name>
<dbReference type="AlphaFoldDB" id="A0A0A0B998"/>
<feature type="region of interest" description="Disordered" evidence="1">
    <location>
        <begin position="1"/>
        <end position="30"/>
    </location>
</feature>
<sequence length="188" mass="20235">MRHASASVEDGTSEGSGVEPSVHGPVISLHHPGTRESFRAWLTAFARELTRTGCQGRVLASPQVDTPDELRPVRARCRPAAFLAYSMTVPPDLRGAPAGTPERWGVDPAVTERMCRDLAAWARVPGDQVILTQGTSRVAYQRLGLADQLAWPLVHGFVAGVTEVTEAPPVLRDVSMPGTPRTVPTRTP</sequence>
<evidence type="ECO:0000313" key="2">
    <source>
        <dbReference type="EMBL" id="KGM03425.1"/>
    </source>
</evidence>
<dbReference type="RefSeq" id="WP_034625700.1">
    <property type="nucleotide sequence ID" value="NZ_AXNT01000014.1"/>
</dbReference>
<evidence type="ECO:0000313" key="3">
    <source>
        <dbReference type="Proteomes" id="UP000029833"/>
    </source>
</evidence>
<reference evidence="2 3" key="1">
    <citation type="submission" date="2013-10" db="EMBL/GenBank/DDBJ databases">
        <authorList>
            <person name="Wang G."/>
            <person name="Zhuang W."/>
        </authorList>
    </citation>
    <scope>NUCLEOTIDE SEQUENCE [LARGE SCALE GENOMIC DNA]</scope>
    <source>
        <strain evidence="2 3">DSM 20118</strain>
    </source>
</reference>
<gene>
    <name evidence="2" type="ORF">Q760_04105</name>
</gene>
<evidence type="ECO:0000256" key="1">
    <source>
        <dbReference type="SAM" id="MobiDB-lite"/>
    </source>
</evidence>